<evidence type="ECO:0000313" key="4">
    <source>
        <dbReference type="Proteomes" id="UP000272136"/>
    </source>
</evidence>
<reference evidence="2 4" key="2">
    <citation type="submission" date="2018-10" db="EMBL/GenBank/DDBJ databases">
        <title>Whole Genome of Vibrio owensii strain 170502, isolated from Acute Hepatopancreatic Necrosis Disease (AHPND) shrimp.</title>
        <authorList>
            <person name="Yan M."/>
            <person name="Wang X."/>
            <person name="Wang Y."/>
        </authorList>
    </citation>
    <scope>NUCLEOTIDE SEQUENCE [LARGE SCALE GENOMIC DNA]</scope>
    <source>
        <strain evidence="2 4">1700302</strain>
    </source>
</reference>
<evidence type="ECO:0000256" key="1">
    <source>
        <dbReference type="SAM" id="MobiDB-lite"/>
    </source>
</evidence>
<gene>
    <name evidence="3" type="ORF">APZ19_09250</name>
    <name evidence="2" type="ORF">D0812_27545</name>
</gene>
<name>A0AAP9KA58_9VIBR</name>
<evidence type="ECO:0000313" key="3">
    <source>
        <dbReference type="EMBL" id="QGH47259.1"/>
    </source>
</evidence>
<organism evidence="3 5">
    <name type="scientific">Vibrio owensii</name>
    <dbReference type="NCBI Taxonomy" id="696485"/>
    <lineage>
        <taxon>Bacteria</taxon>
        <taxon>Pseudomonadati</taxon>
        <taxon>Pseudomonadota</taxon>
        <taxon>Gammaproteobacteria</taxon>
        <taxon>Vibrionales</taxon>
        <taxon>Vibrionaceae</taxon>
        <taxon>Vibrio</taxon>
    </lineage>
</organism>
<reference evidence="3 5" key="1">
    <citation type="journal article" date="2015" name="Genome Announc.">
        <title>Draft Genome Sequence of Vibrio owensii Strain SH-14, Which Causes Shrimp Acute Hepatopancreatic Necrosis Disease.</title>
        <authorList>
            <person name="Liu L."/>
            <person name="Xiao J."/>
            <person name="Xia X."/>
            <person name="Pan Y."/>
            <person name="Yan S."/>
            <person name="Wang Y."/>
        </authorList>
    </citation>
    <scope>NUCLEOTIDE SEQUENCE [LARGE SCALE GENOMIC DNA]</scope>
    <source>
        <strain evidence="3 5">SH14</strain>
    </source>
</reference>
<reference evidence="3" key="3">
    <citation type="submission" date="2019-11" db="EMBL/GenBank/DDBJ databases">
        <title>Complete genome sequence of Vibrio owensii SH-14 isolated from shrimp with acute hepatopancreatic necrosis diease.</title>
        <authorList>
            <person name="Liang X."/>
            <person name="Wang Y."/>
        </authorList>
    </citation>
    <scope>NUCLEOTIDE SEQUENCE</scope>
    <source>
        <strain evidence="3">SH14</strain>
    </source>
</reference>
<protein>
    <submittedName>
        <fullName evidence="3">Uncharacterized protein</fullName>
    </submittedName>
</protein>
<feature type="region of interest" description="Disordered" evidence="1">
    <location>
        <begin position="96"/>
        <end position="115"/>
    </location>
</feature>
<keyword evidence="4" id="KW-1185">Reference proteome</keyword>
<sequence length="212" mass="23241">MNKLLLAANEKGLARIMLKVRDLQGAFAGGERRLILRSTDSRNTLIVSMLTSALDMALSFHERDMHTNDASAIIPMVLKRLEDYSERLRKAMNECEPDAEFPSPSGNDDAPDNGDLENVLALAMDALSIEIAPEQLSQPYALERDALFNNAKGRSITLQSSDDSVLSIGQKNTLLPQAFGDAKLLIKVAKKGDEPAQDFELAVNIKQKSTDV</sequence>
<proteinExistence type="predicted"/>
<evidence type="ECO:0000313" key="2">
    <source>
        <dbReference type="EMBL" id="AYO18097.1"/>
    </source>
</evidence>
<accession>A0AAP9KA58</accession>
<evidence type="ECO:0000313" key="5">
    <source>
        <dbReference type="Proteomes" id="UP000390336"/>
    </source>
</evidence>
<dbReference type="AlphaFoldDB" id="A0AAP9KA58"/>
<dbReference type="RefSeq" id="WP_054824817.1">
    <property type="nucleotide sequence ID" value="NZ_CP033138.1"/>
</dbReference>
<dbReference type="EMBL" id="CP045859">
    <property type="protein sequence ID" value="QGH47259.1"/>
    <property type="molecule type" value="Genomic_DNA"/>
</dbReference>
<dbReference type="EMBL" id="CP033138">
    <property type="protein sequence ID" value="AYO18097.1"/>
    <property type="molecule type" value="Genomic_DNA"/>
</dbReference>
<dbReference type="Proteomes" id="UP000390336">
    <property type="component" value="Chromosome 1"/>
</dbReference>
<dbReference type="Proteomes" id="UP000272136">
    <property type="component" value="Chromosome 2"/>
</dbReference>